<dbReference type="EMBL" id="JACCAB010000001">
    <property type="protein sequence ID" value="NYG06853.1"/>
    <property type="molecule type" value="Genomic_DNA"/>
</dbReference>
<evidence type="ECO:0000256" key="1">
    <source>
        <dbReference type="SAM" id="Phobius"/>
    </source>
</evidence>
<name>A0A852WCJ6_9MICO</name>
<keyword evidence="1" id="KW-0812">Transmembrane</keyword>
<sequence>MRPDGAARVLGILRRLVAPGRREWGDAMWGELANVRGRRARWRFTLGCLVAVLMTPAAVRDPGRHLLRLLALGVGGAGALVAIAFLRYPGLLTGVGTGLAVLAFLGVLVVYLVVARLATNAAPDGAAARVALLCTAVIVGCWVLVETATVLPTAVHAGLLGAAGIALTPLVAGFLSGRRAPSRATAPAGAVLTSLAAGIVLFVVWVGETVATGGQPYDPGQLRDFRSSGARDLATYAVSDNLGASMVLLILVPLVSACLGILGAVAGRAIWQRSTRQAEPVG</sequence>
<proteinExistence type="predicted"/>
<evidence type="ECO:0000313" key="3">
    <source>
        <dbReference type="Proteomes" id="UP000573599"/>
    </source>
</evidence>
<keyword evidence="1" id="KW-0472">Membrane</keyword>
<feature type="transmembrane region" description="Helical" evidence="1">
    <location>
        <begin position="66"/>
        <end position="86"/>
    </location>
</feature>
<gene>
    <name evidence="2" type="ORF">BJ986_001340</name>
</gene>
<protein>
    <submittedName>
        <fullName evidence="2">Uncharacterized protein</fullName>
    </submittedName>
</protein>
<reference evidence="2 3" key="1">
    <citation type="submission" date="2020-07" db="EMBL/GenBank/DDBJ databases">
        <title>Sequencing the genomes of 1000 actinobacteria strains.</title>
        <authorList>
            <person name="Klenk H.-P."/>
        </authorList>
    </citation>
    <scope>NUCLEOTIDE SEQUENCE [LARGE SCALE GENOMIC DNA]</scope>
    <source>
        <strain evidence="2 3">DSM 23987</strain>
    </source>
</reference>
<keyword evidence="3" id="KW-1185">Reference proteome</keyword>
<evidence type="ECO:0000313" key="2">
    <source>
        <dbReference type="EMBL" id="NYG06853.1"/>
    </source>
</evidence>
<dbReference type="RefSeq" id="WP_179421271.1">
    <property type="nucleotide sequence ID" value="NZ_JACCAB010000001.1"/>
</dbReference>
<comment type="caution">
    <text evidence="2">The sequence shown here is derived from an EMBL/GenBank/DDBJ whole genome shotgun (WGS) entry which is preliminary data.</text>
</comment>
<dbReference type="Proteomes" id="UP000573599">
    <property type="component" value="Unassembled WGS sequence"/>
</dbReference>
<feature type="transmembrane region" description="Helical" evidence="1">
    <location>
        <begin position="126"/>
        <end position="145"/>
    </location>
</feature>
<feature type="transmembrane region" description="Helical" evidence="1">
    <location>
        <begin position="157"/>
        <end position="176"/>
    </location>
</feature>
<keyword evidence="1" id="KW-1133">Transmembrane helix</keyword>
<feature type="transmembrane region" description="Helical" evidence="1">
    <location>
        <begin position="242"/>
        <end position="266"/>
    </location>
</feature>
<feature type="transmembrane region" description="Helical" evidence="1">
    <location>
        <begin position="92"/>
        <end position="114"/>
    </location>
</feature>
<organism evidence="2 3">
    <name type="scientific">Pedococcus badiiscoriae</name>
    <dbReference type="NCBI Taxonomy" id="642776"/>
    <lineage>
        <taxon>Bacteria</taxon>
        <taxon>Bacillati</taxon>
        <taxon>Actinomycetota</taxon>
        <taxon>Actinomycetes</taxon>
        <taxon>Micrococcales</taxon>
        <taxon>Intrasporangiaceae</taxon>
        <taxon>Pedococcus</taxon>
    </lineage>
</organism>
<dbReference type="AlphaFoldDB" id="A0A852WCJ6"/>
<feature type="transmembrane region" description="Helical" evidence="1">
    <location>
        <begin position="188"/>
        <end position="207"/>
    </location>
</feature>
<accession>A0A852WCJ6</accession>